<feature type="region of interest" description="Disordered" evidence="1">
    <location>
        <begin position="1"/>
        <end position="20"/>
    </location>
</feature>
<feature type="region of interest" description="Disordered" evidence="1">
    <location>
        <begin position="237"/>
        <end position="265"/>
    </location>
</feature>
<accession>A0A0W0FG36</accession>
<dbReference type="Proteomes" id="UP000054988">
    <property type="component" value="Unassembled WGS sequence"/>
</dbReference>
<feature type="region of interest" description="Disordered" evidence="1">
    <location>
        <begin position="144"/>
        <end position="165"/>
    </location>
</feature>
<protein>
    <submittedName>
        <fullName evidence="2">Uncharacterized protein</fullName>
    </submittedName>
</protein>
<reference evidence="2 3" key="1">
    <citation type="submission" date="2015-12" db="EMBL/GenBank/DDBJ databases">
        <title>Draft genome sequence of Moniliophthora roreri, the causal agent of frosty pod rot of cacao.</title>
        <authorList>
            <person name="Aime M.C."/>
            <person name="Diaz-Valderrama J.R."/>
            <person name="Kijpornyongpan T."/>
            <person name="Phillips-Mora W."/>
        </authorList>
    </citation>
    <scope>NUCLEOTIDE SEQUENCE [LARGE SCALE GENOMIC DNA]</scope>
    <source>
        <strain evidence="2 3">MCA 2952</strain>
    </source>
</reference>
<dbReference type="AlphaFoldDB" id="A0A0W0FG36"/>
<feature type="region of interest" description="Disordered" evidence="1">
    <location>
        <begin position="297"/>
        <end position="357"/>
    </location>
</feature>
<proteinExistence type="predicted"/>
<feature type="compositionally biased region" description="Basic residues" evidence="1">
    <location>
        <begin position="445"/>
        <end position="455"/>
    </location>
</feature>
<gene>
    <name evidence="2" type="ORF">WG66_12254</name>
</gene>
<feature type="compositionally biased region" description="Low complexity" evidence="1">
    <location>
        <begin position="247"/>
        <end position="261"/>
    </location>
</feature>
<evidence type="ECO:0000313" key="2">
    <source>
        <dbReference type="EMBL" id="KTB35156.1"/>
    </source>
</evidence>
<feature type="compositionally biased region" description="Polar residues" evidence="1">
    <location>
        <begin position="456"/>
        <end position="472"/>
    </location>
</feature>
<dbReference type="EMBL" id="LATX01002012">
    <property type="protein sequence ID" value="KTB35156.1"/>
    <property type="molecule type" value="Genomic_DNA"/>
</dbReference>
<organism evidence="2 3">
    <name type="scientific">Moniliophthora roreri</name>
    <name type="common">Frosty pod rot fungus</name>
    <name type="synonym">Monilia roreri</name>
    <dbReference type="NCBI Taxonomy" id="221103"/>
    <lineage>
        <taxon>Eukaryota</taxon>
        <taxon>Fungi</taxon>
        <taxon>Dikarya</taxon>
        <taxon>Basidiomycota</taxon>
        <taxon>Agaricomycotina</taxon>
        <taxon>Agaricomycetes</taxon>
        <taxon>Agaricomycetidae</taxon>
        <taxon>Agaricales</taxon>
        <taxon>Marasmiineae</taxon>
        <taxon>Marasmiaceae</taxon>
        <taxon>Moniliophthora</taxon>
    </lineage>
</organism>
<feature type="compositionally biased region" description="Low complexity" evidence="1">
    <location>
        <begin position="300"/>
        <end position="319"/>
    </location>
</feature>
<sequence>MSNDVPISISTTSSPPSNIDSAVWSYTPQERSSKAVALPTGLFHCSKVKQRRAVPATSKATPCRKPASESDGWRKPEVELELNADLVGVKAALGVLEDYEVKVGFGGSASAQITVPDLSRQVDDGEVAVYQRRWKELMESIKKPWEDPKQGPCSEAQPSTTASVHDARIDSLPKQNISVLSGLDLAKWDHRSPVLSTPKPKVSSIGVECPIPRAARSCSSSPFDDNDTSLSLASSLSELKRTPTPPLSFSTDSSPKSSATSPSPPLHDFVFPSLSGASLPSKIHLEKDEQGFFTGVEETSLSQSHSKSSTSSLLPPFLLDESQKRKSSQSKTRTIVDRLKNDSHGQENNEVQNSGIALHQPRLVADVDGWIGVSEPYRPDQAMAERKREMFLAMNKPLDSLKSNTKPRDSSPKQDTSHSSSSSLSSHVSNDGWIEFVQKPPSQTKHSRAKSHNKRSSTGSSAPQSAPSSYTSFRAPIHSMPPPPPPFYYPGPASRATMPVIPAVPPVPYGFTAYPPPPAPAIVPQAPYVPFPMAPYSVRIPPPPLLQQHPRAPMTVYTPVVHPAGKVTYFPPLPSMVRPGSVHHPAAW</sequence>
<evidence type="ECO:0000256" key="1">
    <source>
        <dbReference type="SAM" id="MobiDB-lite"/>
    </source>
</evidence>
<feature type="compositionally biased region" description="Basic and acidic residues" evidence="1">
    <location>
        <begin position="334"/>
        <end position="347"/>
    </location>
</feature>
<feature type="compositionally biased region" description="Basic and acidic residues" evidence="1">
    <location>
        <begin position="406"/>
        <end position="416"/>
    </location>
</feature>
<feature type="compositionally biased region" description="Low complexity" evidence="1">
    <location>
        <begin position="1"/>
        <end position="17"/>
    </location>
</feature>
<feature type="region of interest" description="Disordered" evidence="1">
    <location>
        <begin position="396"/>
        <end position="476"/>
    </location>
</feature>
<comment type="caution">
    <text evidence="2">The sequence shown here is derived from an EMBL/GenBank/DDBJ whole genome shotgun (WGS) entry which is preliminary data.</text>
</comment>
<evidence type="ECO:0000313" key="3">
    <source>
        <dbReference type="Proteomes" id="UP000054988"/>
    </source>
</evidence>
<dbReference type="eggNOG" id="ENOG502T0TK">
    <property type="taxonomic scope" value="Eukaryota"/>
</dbReference>
<feature type="compositionally biased region" description="Low complexity" evidence="1">
    <location>
        <begin position="417"/>
        <end position="429"/>
    </location>
</feature>
<name>A0A0W0FG36_MONRR</name>